<keyword evidence="4" id="KW-1185">Reference proteome</keyword>
<feature type="region of interest" description="Disordered" evidence="1">
    <location>
        <begin position="147"/>
        <end position="170"/>
    </location>
</feature>
<evidence type="ECO:0000313" key="4">
    <source>
        <dbReference type="Proteomes" id="UP000634780"/>
    </source>
</evidence>
<gene>
    <name evidence="3" type="ORF">JGB26_36345</name>
</gene>
<comment type="caution">
    <text evidence="3">The sequence shown here is derived from an EMBL/GenBank/DDBJ whole genome shotgun (WGS) entry which is preliminary data.</text>
</comment>
<sequence length="170" mass="18580">MESVRIALPRQRRRAMHLGLAVLTLTLGLIALFVLPQAYAHTTGSGRTATAVLAAIWLPGAFYTLNRAYGTTTLTPEGMRLRTAVSRRRIPWHTVTRIEAERRTGRGGVSWWVARAHLVHGRPVVLPGALADGRQDEAFRASLEALGRYGERNRPPAEGALTSPADPRSA</sequence>
<dbReference type="Pfam" id="PF10756">
    <property type="entry name" value="bPH_6"/>
    <property type="match status" value="1"/>
</dbReference>
<name>A0ABS0XHW5_9ACTN</name>
<proteinExistence type="predicted"/>
<accession>A0ABS0XHW5</accession>
<organism evidence="3 4">
    <name type="scientific">Streptomyces flavofungini</name>
    <dbReference type="NCBI Taxonomy" id="68200"/>
    <lineage>
        <taxon>Bacteria</taxon>
        <taxon>Bacillati</taxon>
        <taxon>Actinomycetota</taxon>
        <taxon>Actinomycetes</taxon>
        <taxon>Kitasatosporales</taxon>
        <taxon>Streptomycetaceae</taxon>
        <taxon>Streptomyces</taxon>
    </lineage>
</organism>
<evidence type="ECO:0000256" key="1">
    <source>
        <dbReference type="SAM" id="MobiDB-lite"/>
    </source>
</evidence>
<evidence type="ECO:0000259" key="2">
    <source>
        <dbReference type="Pfam" id="PF10756"/>
    </source>
</evidence>
<evidence type="ECO:0000313" key="3">
    <source>
        <dbReference type="EMBL" id="MBJ3812494.1"/>
    </source>
</evidence>
<dbReference type="Proteomes" id="UP000634780">
    <property type="component" value="Unassembled WGS sequence"/>
</dbReference>
<reference evidence="3 4" key="1">
    <citation type="submission" date="2020-12" db="EMBL/GenBank/DDBJ databases">
        <title>Streptomyces typhae sp. nov., a novel endophytic actinomycete isolated from the root of cattail pollen (Typha angustifolia L.).</title>
        <authorList>
            <person name="Peng C."/>
            <person name="Liu C."/>
        </authorList>
    </citation>
    <scope>NUCLEOTIDE SEQUENCE [LARGE SCALE GENOMIC DNA]</scope>
    <source>
        <strain evidence="3 4">JCM 4753</strain>
    </source>
</reference>
<dbReference type="RefSeq" id="WP_198897933.1">
    <property type="nucleotide sequence ID" value="NZ_JAEKOZ010000038.1"/>
</dbReference>
<feature type="domain" description="Low molecular weight protein antigen 6 PH" evidence="2">
    <location>
        <begin position="72"/>
        <end position="141"/>
    </location>
</feature>
<protein>
    <submittedName>
        <fullName evidence="3">PH domain-containing protein</fullName>
    </submittedName>
</protein>
<dbReference type="InterPro" id="IPR019692">
    <property type="entry name" value="CFP-6_PH"/>
</dbReference>
<dbReference type="EMBL" id="JAEKOZ010000038">
    <property type="protein sequence ID" value="MBJ3812494.1"/>
    <property type="molecule type" value="Genomic_DNA"/>
</dbReference>